<proteinExistence type="predicted"/>
<protein>
    <submittedName>
        <fullName evidence="4">FecR domain-containing protein</fullName>
    </submittedName>
</protein>
<comment type="caution">
    <text evidence="4">The sequence shown here is derived from an EMBL/GenBank/DDBJ whole genome shotgun (WGS) entry which is preliminary data.</text>
</comment>
<evidence type="ECO:0000313" key="5">
    <source>
        <dbReference type="Proteomes" id="UP000651112"/>
    </source>
</evidence>
<dbReference type="InterPro" id="IPR006860">
    <property type="entry name" value="FecR"/>
</dbReference>
<feature type="domain" description="FecR protein" evidence="2">
    <location>
        <begin position="198"/>
        <end position="292"/>
    </location>
</feature>
<sequence>MDKERISYLFKKYVDRTASLSEKDELMQYIHTAPEDEIESLLETVYQSPDFNEEIFTVVQRTKMLRAILPTNSQEYAAQDRKRTFLKRSGVLKFTAVAALLLITLTISFLFYLDNIKTADTEMVQQDALLNILPGKDKATLALADGTLIYLNEIQEGEIAEQHGVRITKTEDGQLHYYIQASDNQTQNRDEAETIYHTITTPKGGQYQVLLPDGTKVWLNAASSLKYPPLFSKTERRVELIGEGYFEVAQNILSPFIVETKNQSVRVLGTHFNINAYDDRGNTETTLLEGSVMIDYINSSKKLTSRTLKPSEQAILNDHHKLAVKKVDISSAIAWKNGLFYFENTPVEQVLAEFSRWYNFDFEFEGDVPAINLWGSVYRNVNASEALEILHYFNLKYRLIKDTGEESSWKVVVSNL</sequence>
<evidence type="ECO:0000313" key="4">
    <source>
        <dbReference type="EMBL" id="MBD1421494.1"/>
    </source>
</evidence>
<dbReference type="PANTHER" id="PTHR30273:SF2">
    <property type="entry name" value="PROTEIN FECR"/>
    <property type="match status" value="1"/>
</dbReference>
<dbReference type="Pfam" id="PF16344">
    <property type="entry name" value="FecR_C"/>
    <property type="match status" value="1"/>
</dbReference>
<dbReference type="InterPro" id="IPR032508">
    <property type="entry name" value="FecR_C"/>
</dbReference>
<dbReference type="Gene3D" id="2.60.120.1440">
    <property type="match status" value="1"/>
</dbReference>
<dbReference type="InterPro" id="IPR012373">
    <property type="entry name" value="Ferrdict_sens_TM"/>
</dbReference>
<keyword evidence="5" id="KW-1185">Reference proteome</keyword>
<feature type="transmembrane region" description="Helical" evidence="1">
    <location>
        <begin position="91"/>
        <end position="113"/>
    </location>
</feature>
<evidence type="ECO:0000259" key="2">
    <source>
        <dbReference type="Pfam" id="PF04773"/>
    </source>
</evidence>
<dbReference type="Pfam" id="PF04773">
    <property type="entry name" value="FecR"/>
    <property type="match status" value="1"/>
</dbReference>
<dbReference type="PANTHER" id="PTHR30273">
    <property type="entry name" value="PERIPLASMIC SIGNAL SENSOR AND SIGMA FACTOR ACTIVATOR FECR-RELATED"/>
    <property type="match status" value="1"/>
</dbReference>
<evidence type="ECO:0000256" key="1">
    <source>
        <dbReference type="SAM" id="Phobius"/>
    </source>
</evidence>
<feature type="domain" description="Protein FecR C-terminal" evidence="3">
    <location>
        <begin position="340"/>
        <end position="402"/>
    </location>
</feature>
<dbReference type="Proteomes" id="UP000651112">
    <property type="component" value="Unassembled WGS sequence"/>
</dbReference>
<keyword evidence="1" id="KW-1133">Transmembrane helix</keyword>
<organism evidence="4 5">
    <name type="scientific">Sphingobacterium chuzhouense</name>
    <dbReference type="NCBI Taxonomy" id="1742264"/>
    <lineage>
        <taxon>Bacteria</taxon>
        <taxon>Pseudomonadati</taxon>
        <taxon>Bacteroidota</taxon>
        <taxon>Sphingobacteriia</taxon>
        <taxon>Sphingobacteriales</taxon>
        <taxon>Sphingobacteriaceae</taxon>
        <taxon>Sphingobacterium</taxon>
    </lineage>
</organism>
<gene>
    <name evidence="4" type="ORF">H8B21_07935</name>
</gene>
<name>A0ABR7XQN0_9SPHI</name>
<accession>A0ABR7XQN0</accession>
<keyword evidence="1" id="KW-0472">Membrane</keyword>
<dbReference type="EMBL" id="JACNYL010000002">
    <property type="protein sequence ID" value="MBD1421494.1"/>
    <property type="molecule type" value="Genomic_DNA"/>
</dbReference>
<evidence type="ECO:0000259" key="3">
    <source>
        <dbReference type="Pfam" id="PF16344"/>
    </source>
</evidence>
<dbReference type="RefSeq" id="WP_190313253.1">
    <property type="nucleotide sequence ID" value="NZ_JACNYL010000002.1"/>
</dbReference>
<reference evidence="4 5" key="1">
    <citation type="submission" date="2020-08" db="EMBL/GenBank/DDBJ databases">
        <title>Sphingobacterium sp. DN00404 isolated from aquaculture water.</title>
        <authorList>
            <person name="Zhang M."/>
        </authorList>
    </citation>
    <scope>NUCLEOTIDE SEQUENCE [LARGE SCALE GENOMIC DNA]</scope>
    <source>
        <strain evidence="4 5">KCTC 42746</strain>
    </source>
</reference>
<keyword evidence="1" id="KW-0812">Transmembrane</keyword>
<dbReference type="Gene3D" id="3.55.50.30">
    <property type="match status" value="1"/>
</dbReference>